<name>A0A1M4XHD4_STRHI</name>
<gene>
    <name evidence="1" type="ORF">SAMN05444320_1021</name>
</gene>
<feature type="non-terminal residue" evidence="1">
    <location>
        <position position="1"/>
    </location>
</feature>
<reference evidence="1 2" key="1">
    <citation type="submission" date="2016-11" db="EMBL/GenBank/DDBJ databases">
        <authorList>
            <person name="Jaros S."/>
            <person name="Januszkiewicz K."/>
            <person name="Wedrychowicz H."/>
        </authorList>
    </citation>
    <scope>NUCLEOTIDE SEQUENCE [LARGE SCALE GENOMIC DNA]</scope>
    <source>
        <strain evidence="1 2">DSM 44523</strain>
    </source>
</reference>
<protein>
    <recommendedName>
        <fullName evidence="3">AMP-binding enzyme C-terminal domain-containing protein</fullName>
    </recommendedName>
</protein>
<accession>A0A1M4XHD4</accession>
<evidence type="ECO:0008006" key="3">
    <source>
        <dbReference type="Google" id="ProtNLM"/>
    </source>
</evidence>
<organism evidence="1 2">
    <name type="scientific">Streptoalloteichus hindustanus</name>
    <dbReference type="NCBI Taxonomy" id="2017"/>
    <lineage>
        <taxon>Bacteria</taxon>
        <taxon>Bacillati</taxon>
        <taxon>Actinomycetota</taxon>
        <taxon>Actinomycetes</taxon>
        <taxon>Pseudonocardiales</taxon>
        <taxon>Pseudonocardiaceae</taxon>
        <taxon>Streptoalloteichus</taxon>
    </lineage>
</organism>
<proteinExistence type="predicted"/>
<keyword evidence="2" id="KW-1185">Reference proteome</keyword>
<dbReference type="Proteomes" id="UP000184501">
    <property type="component" value="Unassembled WGS sequence"/>
</dbReference>
<dbReference type="SUPFAM" id="SSF56801">
    <property type="entry name" value="Acetyl-CoA synthetase-like"/>
    <property type="match status" value="1"/>
</dbReference>
<dbReference type="EMBL" id="FQVN01000002">
    <property type="protein sequence ID" value="SHE92776.1"/>
    <property type="molecule type" value="Genomic_DNA"/>
</dbReference>
<evidence type="ECO:0000313" key="1">
    <source>
        <dbReference type="EMBL" id="SHE92776.1"/>
    </source>
</evidence>
<dbReference type="AlphaFoldDB" id="A0A1M4XHD4"/>
<dbReference type="InterPro" id="IPR045851">
    <property type="entry name" value="AMP-bd_C_sf"/>
</dbReference>
<evidence type="ECO:0000313" key="2">
    <source>
        <dbReference type="Proteomes" id="UP000184501"/>
    </source>
</evidence>
<sequence>FKIPDRVEFVESFPETGVGKVSKKDLRALITEKLRRTTSS</sequence>
<dbReference type="Gene3D" id="3.30.300.30">
    <property type="match status" value="1"/>
</dbReference>